<evidence type="ECO:0000313" key="1">
    <source>
        <dbReference type="EMBL" id="MCH5599810.1"/>
    </source>
</evidence>
<reference evidence="1 2" key="1">
    <citation type="submission" date="2022-02" db="EMBL/GenBank/DDBJ databases">
        <authorList>
            <person name="Min J."/>
        </authorList>
    </citation>
    <scope>NUCLEOTIDE SEQUENCE [LARGE SCALE GENOMIC DNA]</scope>
    <source>
        <strain evidence="1 2">GR10-1</strain>
    </source>
</reference>
<organism evidence="1 2">
    <name type="scientific">Niabella ginsengisoli</name>
    <dbReference type="NCBI Taxonomy" id="522298"/>
    <lineage>
        <taxon>Bacteria</taxon>
        <taxon>Pseudomonadati</taxon>
        <taxon>Bacteroidota</taxon>
        <taxon>Chitinophagia</taxon>
        <taxon>Chitinophagales</taxon>
        <taxon>Chitinophagaceae</taxon>
        <taxon>Niabella</taxon>
    </lineage>
</organism>
<proteinExistence type="predicted"/>
<comment type="caution">
    <text evidence="1">The sequence shown here is derived from an EMBL/GenBank/DDBJ whole genome shotgun (WGS) entry which is preliminary data.</text>
</comment>
<gene>
    <name evidence="1" type="ORF">MKP09_18775</name>
</gene>
<dbReference type="EMBL" id="JAKWBL010000004">
    <property type="protein sequence ID" value="MCH5599810.1"/>
    <property type="molecule type" value="Genomic_DNA"/>
</dbReference>
<dbReference type="RefSeq" id="WP_240831839.1">
    <property type="nucleotide sequence ID" value="NZ_JAKWBL010000004.1"/>
</dbReference>
<sequence>MIIKIGNNVKFVDMDLESIYNNLNARKHFTNLNPNANFNYKFNNYKAINISYNGSANNPERSQMLPFNYNNTQVTTFLPNLDLRNSFTNNINGYFYESKILTSVYYGANGGYTRISNPIVQSILVSPSGTYNYQYVNMEGYTNGNYYFNTYYSKK</sequence>
<dbReference type="Proteomes" id="UP001202248">
    <property type="component" value="Unassembled WGS sequence"/>
</dbReference>
<accession>A0ABS9SN72</accession>
<protein>
    <submittedName>
        <fullName evidence="1">Uncharacterized protein</fullName>
    </submittedName>
</protein>
<name>A0ABS9SN72_9BACT</name>
<keyword evidence="2" id="KW-1185">Reference proteome</keyword>
<evidence type="ECO:0000313" key="2">
    <source>
        <dbReference type="Proteomes" id="UP001202248"/>
    </source>
</evidence>